<name>A0ABV7YTB5_9BACT</name>
<dbReference type="PROSITE" id="PS51257">
    <property type="entry name" value="PROKAR_LIPOPROTEIN"/>
    <property type="match status" value="1"/>
</dbReference>
<accession>A0ABV7YTB5</accession>
<comment type="caution">
    <text evidence="1">The sequence shown here is derived from an EMBL/GenBank/DDBJ whole genome shotgun (WGS) entry which is preliminary data.</text>
</comment>
<organism evidence="1 2">
    <name type="scientific">Lacihabitans lacunae</name>
    <dbReference type="NCBI Taxonomy" id="1028214"/>
    <lineage>
        <taxon>Bacteria</taxon>
        <taxon>Pseudomonadati</taxon>
        <taxon>Bacteroidota</taxon>
        <taxon>Cytophagia</taxon>
        <taxon>Cytophagales</taxon>
        <taxon>Leadbetterellaceae</taxon>
        <taxon>Lacihabitans</taxon>
    </lineage>
</organism>
<keyword evidence="2" id="KW-1185">Reference proteome</keyword>
<evidence type="ECO:0000313" key="1">
    <source>
        <dbReference type="EMBL" id="MFC3809442.1"/>
    </source>
</evidence>
<reference evidence="2" key="1">
    <citation type="journal article" date="2019" name="Int. J. Syst. Evol. Microbiol.">
        <title>The Global Catalogue of Microorganisms (GCM) 10K type strain sequencing project: providing services to taxonomists for standard genome sequencing and annotation.</title>
        <authorList>
            <consortium name="The Broad Institute Genomics Platform"/>
            <consortium name="The Broad Institute Genome Sequencing Center for Infectious Disease"/>
            <person name="Wu L."/>
            <person name="Ma J."/>
        </authorList>
    </citation>
    <scope>NUCLEOTIDE SEQUENCE [LARGE SCALE GENOMIC DNA]</scope>
    <source>
        <strain evidence="2">CECT 7956</strain>
    </source>
</reference>
<dbReference type="RefSeq" id="WP_379834505.1">
    <property type="nucleotide sequence ID" value="NZ_JBHRYQ010000001.1"/>
</dbReference>
<evidence type="ECO:0008006" key="3">
    <source>
        <dbReference type="Google" id="ProtNLM"/>
    </source>
</evidence>
<protein>
    <recommendedName>
        <fullName evidence="3">DUF3568 family protein</fullName>
    </recommendedName>
</protein>
<proteinExistence type="predicted"/>
<sequence>MKKIFTFGLVSILFGCQNLPTLTFDMSNEVIFDLNKTGFVYSGFKTMDPTSNDDFEKNINKINSIEVTRLTYTITDFAGKDTQIANANFNVTNSQGNNSVNFGSFSNLNIKEKQNVEMDLPFEASASQLISKVLS</sequence>
<gene>
    <name evidence="1" type="ORF">ACFOOI_02135</name>
</gene>
<dbReference type="EMBL" id="JBHRYQ010000001">
    <property type="protein sequence ID" value="MFC3809442.1"/>
    <property type="molecule type" value="Genomic_DNA"/>
</dbReference>
<dbReference type="Proteomes" id="UP001595616">
    <property type="component" value="Unassembled WGS sequence"/>
</dbReference>
<evidence type="ECO:0000313" key="2">
    <source>
        <dbReference type="Proteomes" id="UP001595616"/>
    </source>
</evidence>